<dbReference type="InterPro" id="IPR013210">
    <property type="entry name" value="LRR_N_plant-typ"/>
</dbReference>
<evidence type="ECO:0000256" key="20">
    <source>
        <dbReference type="ARBA" id="ARBA00047899"/>
    </source>
</evidence>
<evidence type="ECO:0000256" key="4">
    <source>
        <dbReference type="ARBA" id="ARBA00012513"/>
    </source>
</evidence>
<accession>A0ABD3KCI1</accession>
<evidence type="ECO:0000256" key="7">
    <source>
        <dbReference type="ARBA" id="ARBA00022553"/>
    </source>
</evidence>
<dbReference type="InterPro" id="IPR001245">
    <property type="entry name" value="Ser-Thr/Tyr_kinase_cat_dom"/>
</dbReference>
<keyword evidence="18" id="KW-0675">Receptor</keyword>
<organism evidence="25 26">
    <name type="scientific">Eucalyptus globulus</name>
    <name type="common">Tasmanian blue gum</name>
    <dbReference type="NCBI Taxonomy" id="34317"/>
    <lineage>
        <taxon>Eukaryota</taxon>
        <taxon>Viridiplantae</taxon>
        <taxon>Streptophyta</taxon>
        <taxon>Embryophyta</taxon>
        <taxon>Tracheophyta</taxon>
        <taxon>Spermatophyta</taxon>
        <taxon>Magnoliopsida</taxon>
        <taxon>eudicotyledons</taxon>
        <taxon>Gunneridae</taxon>
        <taxon>Pentapetalae</taxon>
        <taxon>rosids</taxon>
        <taxon>malvids</taxon>
        <taxon>Myrtales</taxon>
        <taxon>Myrtaceae</taxon>
        <taxon>Myrtoideae</taxon>
        <taxon>Eucalypteae</taxon>
        <taxon>Eucalyptus</taxon>
    </lineage>
</organism>
<keyword evidence="17 23" id="KW-0472">Membrane</keyword>
<keyword evidence="6" id="KW-0723">Serine/threonine-protein kinase</keyword>
<dbReference type="AlphaFoldDB" id="A0ABD3KCI1"/>
<evidence type="ECO:0000313" key="26">
    <source>
        <dbReference type="Proteomes" id="UP001634007"/>
    </source>
</evidence>
<dbReference type="GO" id="GO:0005524">
    <property type="term" value="F:ATP binding"/>
    <property type="evidence" value="ECO:0007669"/>
    <property type="project" value="UniProtKB-UniRule"/>
</dbReference>
<feature type="binding site" evidence="22">
    <location>
        <position position="719"/>
    </location>
    <ligand>
        <name>ATP</name>
        <dbReference type="ChEBI" id="CHEBI:30616"/>
    </ligand>
</feature>
<keyword evidence="26" id="KW-1185">Reference proteome</keyword>
<keyword evidence="9" id="KW-0808">Transferase</keyword>
<dbReference type="FunFam" id="3.80.10.10:FF:000101">
    <property type="entry name" value="LRR receptor-like serine/threonine-protein kinase ERECTA"/>
    <property type="match status" value="1"/>
</dbReference>
<evidence type="ECO:0000256" key="3">
    <source>
        <dbReference type="ARBA" id="ARBA00008684"/>
    </source>
</evidence>
<evidence type="ECO:0000256" key="6">
    <source>
        <dbReference type="ARBA" id="ARBA00022527"/>
    </source>
</evidence>
<dbReference type="EMBL" id="JBJKBG010000006">
    <property type="protein sequence ID" value="KAL3737028.1"/>
    <property type="molecule type" value="Genomic_DNA"/>
</dbReference>
<evidence type="ECO:0000256" key="2">
    <source>
        <dbReference type="ARBA" id="ARBA00004479"/>
    </source>
</evidence>
<dbReference type="InterPro" id="IPR001611">
    <property type="entry name" value="Leu-rich_rpt"/>
</dbReference>
<dbReference type="InterPro" id="IPR055414">
    <property type="entry name" value="LRR_R13L4/SHOC2-like"/>
</dbReference>
<evidence type="ECO:0000256" key="11">
    <source>
        <dbReference type="ARBA" id="ARBA00022729"/>
    </source>
</evidence>
<dbReference type="InterPro" id="IPR008271">
    <property type="entry name" value="Ser/Thr_kinase_AS"/>
</dbReference>
<evidence type="ECO:0000256" key="23">
    <source>
        <dbReference type="SAM" id="Phobius"/>
    </source>
</evidence>
<dbReference type="SMART" id="SM00369">
    <property type="entry name" value="LRR_TYP"/>
    <property type="match status" value="7"/>
</dbReference>
<evidence type="ECO:0000256" key="9">
    <source>
        <dbReference type="ARBA" id="ARBA00022679"/>
    </source>
</evidence>
<dbReference type="Pfam" id="PF00560">
    <property type="entry name" value="LRR_1"/>
    <property type="match status" value="1"/>
</dbReference>
<comment type="similarity">
    <text evidence="3">Belongs to the protein kinase superfamily. Ser/Thr protein kinase family.</text>
</comment>
<dbReference type="PANTHER" id="PTHR27008:SF610">
    <property type="entry name" value="SERINE-THREONINE_TYROSINE-PROTEIN KINASE CATALYTIC DOMAIN-CONTAINING PROTEIN"/>
    <property type="match status" value="1"/>
</dbReference>
<evidence type="ECO:0000256" key="5">
    <source>
        <dbReference type="ARBA" id="ARBA00022475"/>
    </source>
</evidence>
<dbReference type="Gene3D" id="1.10.510.10">
    <property type="entry name" value="Transferase(Phosphotransferase) domain 1"/>
    <property type="match status" value="1"/>
</dbReference>
<dbReference type="InterPro" id="IPR000719">
    <property type="entry name" value="Prot_kinase_dom"/>
</dbReference>
<dbReference type="SUPFAM" id="SSF56112">
    <property type="entry name" value="Protein kinase-like (PK-like)"/>
    <property type="match status" value="1"/>
</dbReference>
<dbReference type="SUPFAM" id="SSF52058">
    <property type="entry name" value="L domain-like"/>
    <property type="match status" value="2"/>
</dbReference>
<proteinExistence type="inferred from homology"/>
<sequence length="1006" mass="110451">MLLKMRHSRLNCAQLRCSWLLFAAILVLCFSVVISATNETDRFALLAFKVEITNDPFGRLNSWNDSTDFCQWYGVTCNRQHHRVTVLDLHSQGLSGSISPHIGNLSFLRKLWLQNNSFSLEIPTEIGRLHQLQMLYLSNNSLTGEISKNISACLSLLFLHLEYNRLVGGIPAELGSLSNLQFVNFAANQLTGSIPSSIGNLSSLEAIYCHQNDLSGIIPQSLGRLNKLKVLTLASNGLSGTIPPTIFNLSSLTEIDVRANQIRGNLPEDIGFTLPNLQVLIIASNQFAGSIPLSISNATNLTHLDLGCNELVGKVPSLANLHNLLKVTLYTNYLGTGGFDANELSFLCSLTNATNLMILVMQGNRFGGTLPACIGNFSSTFIALRLGQNLISGEIPREIGNLVSLQGLRMDDNLISGPIPSDLGKLSHLAKLILSNNNLSGIIPPSLQNLQMLFFLNLSNNNLSGPVIFPMVGILIYLDLSRNHMSGVLPMEIKNLKHLDTLDVSRNILDSEIPSSLGNCDGLTVLRLQDNLFHGPIPQSISSLRSIEELDLSINNFYGEIPQFLEKFQFLEKLNLSYNHFEGMLPTEGVFGNVSATFVAGNEKLCGGMPIFELPKCVSQNSKSRGRVHKLKLTIAIVLGLLGLLGITLVVTFLCLRWLKQRRNEPISSSLSDSLFNLSYGTLLKATDGFSSTNLIGVGSFGSVYKGLLQENGNVIAVKVLNLTRHGALKSFKAECEALKSIKHRNLLKVLTACSGVDYKGDEFKALVYEFMINGNLEEWLHPNPAPNVSDGHSKKLSLLQRINISIDVAFALDYLHNQCESPIIHCDLKPSNVLLDADMVGHVGDFGLTKIVLESMSDTRASMSSVGLKGTIGYTAPEYANGSQVSREGDVYSYGVLLLEMFTGLSPTSDMFRDNLSLHNYVDKALPLQAKEITDPVLFHEGEGHNSSQDLPHERNCILQECLETIYYIGLACSVEEPRRRMRINKVATQLHLIKKKLFAVSSLG</sequence>
<evidence type="ECO:0000256" key="21">
    <source>
        <dbReference type="ARBA" id="ARBA00048679"/>
    </source>
</evidence>
<keyword evidence="16 23" id="KW-1133">Transmembrane helix</keyword>
<evidence type="ECO:0000256" key="10">
    <source>
        <dbReference type="ARBA" id="ARBA00022692"/>
    </source>
</evidence>
<dbReference type="Pfam" id="PF07714">
    <property type="entry name" value="PK_Tyr_Ser-Thr"/>
    <property type="match status" value="1"/>
</dbReference>
<keyword evidence="19" id="KW-0325">Glycoprotein</keyword>
<evidence type="ECO:0000256" key="22">
    <source>
        <dbReference type="PROSITE-ProRule" id="PRU10141"/>
    </source>
</evidence>
<dbReference type="Proteomes" id="UP001634007">
    <property type="component" value="Unassembled WGS sequence"/>
</dbReference>
<dbReference type="PROSITE" id="PS00107">
    <property type="entry name" value="PROTEIN_KINASE_ATP"/>
    <property type="match status" value="1"/>
</dbReference>
<feature type="domain" description="Protein kinase" evidence="24">
    <location>
        <begin position="690"/>
        <end position="994"/>
    </location>
</feature>
<dbReference type="Pfam" id="PF23598">
    <property type="entry name" value="LRR_14"/>
    <property type="match status" value="2"/>
</dbReference>
<keyword evidence="8" id="KW-0433">Leucine-rich repeat</keyword>
<evidence type="ECO:0000256" key="17">
    <source>
        <dbReference type="ARBA" id="ARBA00023136"/>
    </source>
</evidence>
<dbReference type="PROSITE" id="PS50011">
    <property type="entry name" value="PROTEIN_KINASE_DOM"/>
    <property type="match status" value="1"/>
</dbReference>
<comment type="subcellular location">
    <subcellularLocation>
        <location evidence="1">Cell membrane</location>
        <topology evidence="1">Single-pass membrane protein</topology>
    </subcellularLocation>
    <subcellularLocation>
        <location evidence="2">Membrane</location>
        <topology evidence="2">Single-pass type I membrane protein</topology>
    </subcellularLocation>
</comment>
<dbReference type="InterPro" id="IPR051809">
    <property type="entry name" value="Plant_receptor-like_S/T_kinase"/>
</dbReference>
<evidence type="ECO:0000256" key="18">
    <source>
        <dbReference type="ARBA" id="ARBA00023170"/>
    </source>
</evidence>
<dbReference type="Pfam" id="PF08263">
    <property type="entry name" value="LRRNT_2"/>
    <property type="match status" value="1"/>
</dbReference>
<gene>
    <name evidence="25" type="ORF">ACJRO7_025882</name>
</gene>
<keyword evidence="10 23" id="KW-0812">Transmembrane</keyword>
<keyword evidence="7" id="KW-0597">Phosphoprotein</keyword>
<dbReference type="FunFam" id="3.80.10.10:FF:001158">
    <property type="entry name" value="Leucine-rich repeat protein kinase family protein"/>
    <property type="match status" value="1"/>
</dbReference>
<dbReference type="PANTHER" id="PTHR27008">
    <property type="entry name" value="OS04G0122200 PROTEIN"/>
    <property type="match status" value="1"/>
</dbReference>
<dbReference type="EC" id="2.7.11.1" evidence="4"/>
<evidence type="ECO:0000256" key="8">
    <source>
        <dbReference type="ARBA" id="ARBA00022614"/>
    </source>
</evidence>
<keyword evidence="12" id="KW-0677">Repeat</keyword>
<evidence type="ECO:0000256" key="12">
    <source>
        <dbReference type="ARBA" id="ARBA00022737"/>
    </source>
</evidence>
<evidence type="ECO:0000313" key="25">
    <source>
        <dbReference type="EMBL" id="KAL3737028.1"/>
    </source>
</evidence>
<evidence type="ECO:0000256" key="13">
    <source>
        <dbReference type="ARBA" id="ARBA00022741"/>
    </source>
</evidence>
<dbReference type="SMART" id="SM00365">
    <property type="entry name" value="LRR_SD22"/>
    <property type="match status" value="5"/>
</dbReference>
<comment type="catalytic activity">
    <reaction evidence="21">
        <text>L-seryl-[protein] + ATP = O-phospho-L-seryl-[protein] + ADP + H(+)</text>
        <dbReference type="Rhea" id="RHEA:17989"/>
        <dbReference type="Rhea" id="RHEA-COMP:9863"/>
        <dbReference type="Rhea" id="RHEA-COMP:11604"/>
        <dbReference type="ChEBI" id="CHEBI:15378"/>
        <dbReference type="ChEBI" id="CHEBI:29999"/>
        <dbReference type="ChEBI" id="CHEBI:30616"/>
        <dbReference type="ChEBI" id="CHEBI:83421"/>
        <dbReference type="ChEBI" id="CHEBI:456216"/>
        <dbReference type="EC" id="2.7.11.1"/>
    </reaction>
</comment>
<dbReference type="Gene3D" id="3.80.10.10">
    <property type="entry name" value="Ribonuclease Inhibitor"/>
    <property type="match status" value="3"/>
</dbReference>
<dbReference type="PROSITE" id="PS51450">
    <property type="entry name" value="LRR"/>
    <property type="match status" value="1"/>
</dbReference>
<dbReference type="GO" id="GO:0004674">
    <property type="term" value="F:protein serine/threonine kinase activity"/>
    <property type="evidence" value="ECO:0007669"/>
    <property type="project" value="UniProtKB-KW"/>
</dbReference>
<evidence type="ECO:0000256" key="19">
    <source>
        <dbReference type="ARBA" id="ARBA00023180"/>
    </source>
</evidence>
<dbReference type="SMART" id="SM00220">
    <property type="entry name" value="S_TKc"/>
    <property type="match status" value="1"/>
</dbReference>
<dbReference type="InterPro" id="IPR017441">
    <property type="entry name" value="Protein_kinase_ATP_BS"/>
</dbReference>
<dbReference type="FunFam" id="1.10.510.10:FF:000358">
    <property type="entry name" value="Putative leucine-rich repeat receptor-like serine/threonine-protein kinase"/>
    <property type="match status" value="1"/>
</dbReference>
<dbReference type="InterPro" id="IPR032675">
    <property type="entry name" value="LRR_dom_sf"/>
</dbReference>
<evidence type="ECO:0000259" key="24">
    <source>
        <dbReference type="PROSITE" id="PS50011"/>
    </source>
</evidence>
<dbReference type="PROSITE" id="PS00108">
    <property type="entry name" value="PROTEIN_KINASE_ST"/>
    <property type="match status" value="1"/>
</dbReference>
<keyword evidence="11" id="KW-0732">Signal</keyword>
<dbReference type="InterPro" id="IPR003591">
    <property type="entry name" value="Leu-rich_rpt_typical-subtyp"/>
</dbReference>
<comment type="catalytic activity">
    <reaction evidence="20">
        <text>L-threonyl-[protein] + ATP = O-phospho-L-threonyl-[protein] + ADP + H(+)</text>
        <dbReference type="Rhea" id="RHEA:46608"/>
        <dbReference type="Rhea" id="RHEA-COMP:11060"/>
        <dbReference type="Rhea" id="RHEA-COMP:11605"/>
        <dbReference type="ChEBI" id="CHEBI:15378"/>
        <dbReference type="ChEBI" id="CHEBI:30013"/>
        <dbReference type="ChEBI" id="CHEBI:30616"/>
        <dbReference type="ChEBI" id="CHEBI:61977"/>
        <dbReference type="ChEBI" id="CHEBI:456216"/>
        <dbReference type="EC" id="2.7.11.1"/>
    </reaction>
</comment>
<comment type="caution">
    <text evidence="25">The sequence shown here is derived from an EMBL/GenBank/DDBJ whole genome shotgun (WGS) entry which is preliminary data.</text>
</comment>
<dbReference type="InterPro" id="IPR011009">
    <property type="entry name" value="Kinase-like_dom_sf"/>
</dbReference>
<dbReference type="GO" id="GO:0005886">
    <property type="term" value="C:plasma membrane"/>
    <property type="evidence" value="ECO:0007669"/>
    <property type="project" value="UniProtKB-SubCell"/>
</dbReference>
<dbReference type="Gene3D" id="3.30.200.20">
    <property type="entry name" value="Phosphorylase Kinase, domain 1"/>
    <property type="match status" value="1"/>
</dbReference>
<keyword evidence="13 22" id="KW-0547">Nucleotide-binding</keyword>
<dbReference type="FunFam" id="3.80.10.10:FF:000095">
    <property type="entry name" value="LRR receptor-like serine/threonine-protein kinase GSO1"/>
    <property type="match status" value="1"/>
</dbReference>
<evidence type="ECO:0000256" key="16">
    <source>
        <dbReference type="ARBA" id="ARBA00022989"/>
    </source>
</evidence>
<feature type="transmembrane region" description="Helical" evidence="23">
    <location>
        <begin position="633"/>
        <end position="659"/>
    </location>
</feature>
<keyword evidence="15 22" id="KW-0067">ATP-binding</keyword>
<protein>
    <recommendedName>
        <fullName evidence="4">non-specific serine/threonine protein kinase</fullName>
        <ecNumber evidence="4">2.7.11.1</ecNumber>
    </recommendedName>
</protein>
<name>A0ABD3KCI1_EUCGL</name>
<evidence type="ECO:0000256" key="1">
    <source>
        <dbReference type="ARBA" id="ARBA00004162"/>
    </source>
</evidence>
<evidence type="ECO:0000256" key="14">
    <source>
        <dbReference type="ARBA" id="ARBA00022777"/>
    </source>
</evidence>
<keyword evidence="5" id="KW-1003">Cell membrane</keyword>
<evidence type="ECO:0000256" key="15">
    <source>
        <dbReference type="ARBA" id="ARBA00022840"/>
    </source>
</evidence>
<reference evidence="25 26" key="1">
    <citation type="submission" date="2024-11" db="EMBL/GenBank/DDBJ databases">
        <title>Chromosome-level genome assembly of Eucalyptus globulus Labill. provides insights into its genome evolution.</title>
        <authorList>
            <person name="Li X."/>
        </authorList>
    </citation>
    <scope>NUCLEOTIDE SEQUENCE [LARGE SCALE GENOMIC DNA]</scope>
    <source>
        <strain evidence="25">CL2024</strain>
        <tissue evidence="25">Fresh tender leaves</tissue>
    </source>
</reference>
<dbReference type="FunFam" id="3.30.200.20:FF:000432">
    <property type="entry name" value="LRR receptor-like serine/threonine-protein kinase EFR"/>
    <property type="match status" value="1"/>
</dbReference>
<keyword evidence="14" id="KW-0418">Kinase</keyword>